<dbReference type="InterPro" id="IPR025398">
    <property type="entry name" value="DUF4371"/>
</dbReference>
<dbReference type="EMBL" id="BAABME010001097">
    <property type="protein sequence ID" value="GAA0147548.1"/>
    <property type="molecule type" value="Genomic_DNA"/>
</dbReference>
<dbReference type="PANTHER" id="PTHR11697">
    <property type="entry name" value="GENERAL TRANSCRIPTION FACTOR 2-RELATED ZINC FINGER PROTEIN"/>
    <property type="match status" value="1"/>
</dbReference>
<accession>A0AAV3P8D4</accession>
<dbReference type="SMART" id="SM00597">
    <property type="entry name" value="ZnF_TTF"/>
    <property type="match status" value="1"/>
</dbReference>
<protein>
    <recommendedName>
        <fullName evidence="1">TTF-type domain-containing protein</fullName>
    </recommendedName>
</protein>
<organism evidence="2 3">
    <name type="scientific">Lithospermum erythrorhizon</name>
    <name type="common">Purple gromwell</name>
    <name type="synonym">Lithospermum officinale var. erythrorhizon</name>
    <dbReference type="NCBI Taxonomy" id="34254"/>
    <lineage>
        <taxon>Eukaryota</taxon>
        <taxon>Viridiplantae</taxon>
        <taxon>Streptophyta</taxon>
        <taxon>Embryophyta</taxon>
        <taxon>Tracheophyta</taxon>
        <taxon>Spermatophyta</taxon>
        <taxon>Magnoliopsida</taxon>
        <taxon>eudicotyledons</taxon>
        <taxon>Gunneridae</taxon>
        <taxon>Pentapetalae</taxon>
        <taxon>asterids</taxon>
        <taxon>lamiids</taxon>
        <taxon>Boraginales</taxon>
        <taxon>Boraginaceae</taxon>
        <taxon>Boraginoideae</taxon>
        <taxon>Lithospermeae</taxon>
        <taxon>Lithospermum</taxon>
    </lineage>
</organism>
<feature type="domain" description="TTF-type" evidence="1">
    <location>
        <begin position="29"/>
        <end position="122"/>
    </location>
</feature>
<dbReference type="Pfam" id="PF14291">
    <property type="entry name" value="DUF4371"/>
    <property type="match status" value="1"/>
</dbReference>
<reference evidence="2 3" key="1">
    <citation type="submission" date="2024-01" db="EMBL/GenBank/DDBJ databases">
        <title>The complete chloroplast genome sequence of Lithospermum erythrorhizon: insights into the phylogenetic relationship among Boraginaceae species and the maternal lineages of purple gromwells.</title>
        <authorList>
            <person name="Okada T."/>
            <person name="Watanabe K."/>
        </authorList>
    </citation>
    <scope>NUCLEOTIDE SEQUENCE [LARGE SCALE GENOMIC DNA]</scope>
</reference>
<dbReference type="PANTHER" id="PTHR11697:SF230">
    <property type="entry name" value="ZINC FINGER, MYM DOMAIN CONTAINING 1"/>
    <property type="match status" value="1"/>
</dbReference>
<dbReference type="InterPro" id="IPR055298">
    <property type="entry name" value="AtLOH3-like"/>
</dbReference>
<name>A0AAV3P8D4_LITER</name>
<dbReference type="Proteomes" id="UP001454036">
    <property type="component" value="Unassembled WGS sequence"/>
</dbReference>
<gene>
    <name evidence="2" type="ORF">LIER_07221</name>
</gene>
<dbReference type="AlphaFoldDB" id="A0AAV3P8D4"/>
<comment type="caution">
    <text evidence="2">The sequence shown here is derived from an EMBL/GenBank/DDBJ whole genome shotgun (WGS) entry which is preliminary data.</text>
</comment>
<keyword evidence="3" id="KW-1185">Reference proteome</keyword>
<proteinExistence type="predicted"/>
<sequence length="372" mass="42568">MQDSMRRTFLIKGPHRSNMTIYSTSDMGGKRKFKPEWYAPYLEWMEYSEHDDAVFCLPCYLFKDVTKYDGDSFVGRGNGLKDWNHSTEGLNRHASSDCHKLFITKCRNLMSEKQSIYTSLRKQNEIVDSEYTIKLKISFLAARLLMQGGQAFQDHDEKEDSSYQGHFIEYVKELRISYGIKDFRGMTFGQVQKELCCASAFLVTSKIVKDIGNDFFAILNDESGDCAGKEQMALQEFLQEAQLVHLVELIEEGLVETGGGLNQESSLLRAGETRWGSHYKALTSISTLFSLVLSVLHQICEDVSCKVQGEAKTLLTLLHTFDFIFMLSLMVDVLDVTHDLNMALQRCDQDLLNALNLVRITKLRLQRMRDDC</sequence>
<evidence type="ECO:0000313" key="3">
    <source>
        <dbReference type="Proteomes" id="UP001454036"/>
    </source>
</evidence>
<dbReference type="InterPro" id="IPR006580">
    <property type="entry name" value="Znf_TTF"/>
</dbReference>
<evidence type="ECO:0000313" key="2">
    <source>
        <dbReference type="EMBL" id="GAA0147548.1"/>
    </source>
</evidence>
<evidence type="ECO:0000259" key="1">
    <source>
        <dbReference type="SMART" id="SM00597"/>
    </source>
</evidence>